<evidence type="ECO:0000313" key="1">
    <source>
        <dbReference type="EMBL" id="RNA18998.1"/>
    </source>
</evidence>
<gene>
    <name evidence="1" type="ORF">BpHYR1_030435</name>
</gene>
<dbReference type="STRING" id="10195.A0A3M7R6X1"/>
<dbReference type="GO" id="GO:0061343">
    <property type="term" value="P:cell adhesion involved in heart morphogenesis"/>
    <property type="evidence" value="ECO:0007669"/>
    <property type="project" value="TreeGrafter"/>
</dbReference>
<protein>
    <submittedName>
        <fullName evidence="1">RNA-directed DNA polymerase from mobile element jockey-like</fullName>
    </submittedName>
</protein>
<dbReference type="PANTHER" id="PTHR33395:SF22">
    <property type="entry name" value="REVERSE TRANSCRIPTASE DOMAIN-CONTAINING PROTEIN"/>
    <property type="match status" value="1"/>
</dbReference>
<keyword evidence="1" id="KW-0695">RNA-directed DNA polymerase</keyword>
<dbReference type="GO" id="GO:0007508">
    <property type="term" value="P:larval heart development"/>
    <property type="evidence" value="ECO:0007669"/>
    <property type="project" value="TreeGrafter"/>
</dbReference>
<dbReference type="EMBL" id="REGN01004125">
    <property type="protein sequence ID" value="RNA18998.1"/>
    <property type="molecule type" value="Genomic_DNA"/>
</dbReference>
<dbReference type="OrthoDB" id="426210at2759"/>
<organism evidence="1 2">
    <name type="scientific">Brachionus plicatilis</name>
    <name type="common">Marine rotifer</name>
    <name type="synonym">Brachionus muelleri</name>
    <dbReference type="NCBI Taxonomy" id="10195"/>
    <lineage>
        <taxon>Eukaryota</taxon>
        <taxon>Metazoa</taxon>
        <taxon>Spiralia</taxon>
        <taxon>Gnathifera</taxon>
        <taxon>Rotifera</taxon>
        <taxon>Eurotatoria</taxon>
        <taxon>Monogononta</taxon>
        <taxon>Pseudotrocha</taxon>
        <taxon>Ploima</taxon>
        <taxon>Brachionidae</taxon>
        <taxon>Brachionus</taxon>
    </lineage>
</organism>
<keyword evidence="1" id="KW-0808">Transferase</keyword>
<sequence length="358" mass="41720">MICGDFNLPEVTWDEDFIPFTSIRDFNSAENGMIESLKDAFFVQNVNFPTFINKENRCKNTLDYVITESIDRILCIKSNPPLGEVKQGHVVLEWNYKVVSSPKETEYSSRKLNFFKANFAKIHTELSHQDWLKMFHNKSISDMFNIFVEEIHQICSKNSPSRDLKRRTKPKWLNNNDIKDKIKTKNKLWFKCKQSNFQNKNLWTKYKIARNQCSKVIDKAVRVFEYSLAKQAKTKPKLIYNYINGKKTIRGGLDAIKVGDELVTDRKAIVGTMNNYFKSIFNLYDSTEDEIHFPTRTEATLLIDPFDWNSLTKNAINAKTINSFKAIIDKEVFGLVRSKDYQSLTLDKAKRLSALLEI</sequence>
<dbReference type="GO" id="GO:0003964">
    <property type="term" value="F:RNA-directed DNA polymerase activity"/>
    <property type="evidence" value="ECO:0007669"/>
    <property type="project" value="UniProtKB-KW"/>
</dbReference>
<keyword evidence="2" id="KW-1185">Reference proteome</keyword>
<reference evidence="1 2" key="1">
    <citation type="journal article" date="2018" name="Sci. Rep.">
        <title>Genomic signatures of local adaptation to the degree of environmental predictability in rotifers.</title>
        <authorList>
            <person name="Franch-Gras L."/>
            <person name="Hahn C."/>
            <person name="Garcia-Roger E.M."/>
            <person name="Carmona M.J."/>
            <person name="Serra M."/>
            <person name="Gomez A."/>
        </authorList>
    </citation>
    <scope>NUCLEOTIDE SEQUENCE [LARGE SCALE GENOMIC DNA]</scope>
    <source>
        <strain evidence="1">HYR1</strain>
    </source>
</reference>
<dbReference type="Proteomes" id="UP000276133">
    <property type="component" value="Unassembled WGS sequence"/>
</dbReference>
<comment type="caution">
    <text evidence="1">The sequence shown here is derived from an EMBL/GenBank/DDBJ whole genome shotgun (WGS) entry which is preliminary data.</text>
</comment>
<dbReference type="PANTHER" id="PTHR33395">
    <property type="entry name" value="TRANSCRIPTASE, PUTATIVE-RELATED-RELATED"/>
    <property type="match status" value="1"/>
</dbReference>
<dbReference type="AlphaFoldDB" id="A0A3M7R6X1"/>
<proteinExistence type="predicted"/>
<keyword evidence="1" id="KW-0548">Nucleotidyltransferase</keyword>
<evidence type="ECO:0000313" key="2">
    <source>
        <dbReference type="Proteomes" id="UP000276133"/>
    </source>
</evidence>
<dbReference type="GO" id="GO:0031012">
    <property type="term" value="C:extracellular matrix"/>
    <property type="evidence" value="ECO:0007669"/>
    <property type="project" value="TreeGrafter"/>
</dbReference>
<name>A0A3M7R6X1_BRAPC</name>
<accession>A0A3M7R6X1</accession>